<dbReference type="EMBL" id="GBRH01271594">
    <property type="protein sequence ID" value="JAD26301.1"/>
    <property type="molecule type" value="Transcribed_RNA"/>
</dbReference>
<reference evidence="1" key="1">
    <citation type="submission" date="2014-09" db="EMBL/GenBank/DDBJ databases">
        <authorList>
            <person name="Magalhaes I.L.F."/>
            <person name="Oliveira U."/>
            <person name="Santos F.R."/>
            <person name="Vidigal T.H.D.A."/>
            <person name="Brescovit A.D."/>
            <person name="Santos A.J."/>
        </authorList>
    </citation>
    <scope>NUCLEOTIDE SEQUENCE</scope>
    <source>
        <tissue evidence="1">Shoot tissue taken approximately 20 cm above the soil surface</tissue>
    </source>
</reference>
<proteinExistence type="predicted"/>
<accession>A0A0A8YJM5</accession>
<reference evidence="1" key="2">
    <citation type="journal article" date="2015" name="Data Brief">
        <title>Shoot transcriptome of the giant reed, Arundo donax.</title>
        <authorList>
            <person name="Barrero R.A."/>
            <person name="Guerrero F.D."/>
            <person name="Moolhuijzen P."/>
            <person name="Goolsby J.A."/>
            <person name="Tidwell J."/>
            <person name="Bellgard S.E."/>
            <person name="Bellgard M.I."/>
        </authorList>
    </citation>
    <scope>NUCLEOTIDE SEQUENCE</scope>
    <source>
        <tissue evidence="1">Shoot tissue taken approximately 20 cm above the soil surface</tissue>
    </source>
</reference>
<evidence type="ECO:0000313" key="1">
    <source>
        <dbReference type="EMBL" id="JAD26301.1"/>
    </source>
</evidence>
<dbReference type="AlphaFoldDB" id="A0A0A8YJM5"/>
<protein>
    <submittedName>
        <fullName evidence="1">Uncharacterized protein</fullName>
    </submittedName>
</protein>
<sequence length="47" mass="5572">MNIFNGVCPFCVHARYYSAIQRKMQYTLFDWKDYSASNHVLQLNLGK</sequence>
<organism evidence="1">
    <name type="scientific">Arundo donax</name>
    <name type="common">Giant reed</name>
    <name type="synonym">Donax arundinaceus</name>
    <dbReference type="NCBI Taxonomy" id="35708"/>
    <lineage>
        <taxon>Eukaryota</taxon>
        <taxon>Viridiplantae</taxon>
        <taxon>Streptophyta</taxon>
        <taxon>Embryophyta</taxon>
        <taxon>Tracheophyta</taxon>
        <taxon>Spermatophyta</taxon>
        <taxon>Magnoliopsida</taxon>
        <taxon>Liliopsida</taxon>
        <taxon>Poales</taxon>
        <taxon>Poaceae</taxon>
        <taxon>PACMAD clade</taxon>
        <taxon>Arundinoideae</taxon>
        <taxon>Arundineae</taxon>
        <taxon>Arundo</taxon>
    </lineage>
</organism>
<name>A0A0A8YJM5_ARUDO</name>